<name>A0A2A3X7R5_BREAU</name>
<evidence type="ECO:0000256" key="1">
    <source>
        <dbReference type="SAM" id="MobiDB-lite"/>
    </source>
</evidence>
<evidence type="ECO:0000313" key="3">
    <source>
        <dbReference type="EMBL" id="PCC19719.1"/>
    </source>
</evidence>
<dbReference type="SUPFAM" id="SSF111331">
    <property type="entry name" value="NAD kinase/diacylglycerol kinase-like"/>
    <property type="match status" value="1"/>
</dbReference>
<dbReference type="Gene3D" id="2.60.200.40">
    <property type="match status" value="1"/>
</dbReference>
<dbReference type="Pfam" id="PF00781">
    <property type="entry name" value="DAGK_cat"/>
    <property type="match status" value="1"/>
</dbReference>
<dbReference type="Gene3D" id="3.40.50.10330">
    <property type="entry name" value="Probable inorganic polyphosphate/atp-NAD kinase, domain 1"/>
    <property type="match status" value="1"/>
</dbReference>
<evidence type="ECO:0000259" key="2">
    <source>
        <dbReference type="PROSITE" id="PS50146"/>
    </source>
</evidence>
<organism evidence="3 4">
    <name type="scientific">Brevibacterium aurantiacum</name>
    <dbReference type="NCBI Taxonomy" id="273384"/>
    <lineage>
        <taxon>Bacteria</taxon>
        <taxon>Bacillati</taxon>
        <taxon>Actinomycetota</taxon>
        <taxon>Actinomycetes</taxon>
        <taxon>Micrococcales</taxon>
        <taxon>Brevibacteriaceae</taxon>
        <taxon>Brevibacterium</taxon>
    </lineage>
</organism>
<dbReference type="InterPro" id="IPR017438">
    <property type="entry name" value="ATP-NAD_kinase_N"/>
</dbReference>
<feature type="region of interest" description="Disordered" evidence="1">
    <location>
        <begin position="188"/>
        <end position="224"/>
    </location>
</feature>
<feature type="compositionally biased region" description="Low complexity" evidence="1">
    <location>
        <begin position="190"/>
        <end position="209"/>
    </location>
</feature>
<proteinExistence type="predicted"/>
<dbReference type="PROSITE" id="PS50146">
    <property type="entry name" value="DAGK"/>
    <property type="match status" value="1"/>
</dbReference>
<comment type="caution">
    <text evidence="3">The sequence shown here is derived from an EMBL/GenBank/DDBJ whole genome shotgun (WGS) entry which is preliminary data.</text>
</comment>
<protein>
    <recommendedName>
        <fullName evidence="2">DAGKc domain-containing protein</fullName>
    </recommendedName>
</protein>
<dbReference type="Proteomes" id="UP000218377">
    <property type="component" value="Unassembled WGS sequence"/>
</dbReference>
<reference evidence="3 4" key="1">
    <citation type="journal article" date="2017" name="Elife">
        <title>Extensive horizontal gene transfer in cheese-associated bacteria.</title>
        <authorList>
            <person name="Bonham K.S."/>
            <person name="Wolfe B.E."/>
            <person name="Dutton R.J."/>
        </authorList>
    </citation>
    <scope>NUCLEOTIDE SEQUENCE [LARGE SCALE GENOMIC DNA]</scope>
    <source>
        <strain evidence="3 4">JB5</strain>
    </source>
</reference>
<dbReference type="InterPro" id="IPR016064">
    <property type="entry name" value="NAD/diacylglycerol_kinase_sf"/>
</dbReference>
<evidence type="ECO:0000313" key="4">
    <source>
        <dbReference type="Proteomes" id="UP000218377"/>
    </source>
</evidence>
<feature type="domain" description="DAGKc" evidence="2">
    <location>
        <begin position="1"/>
        <end position="133"/>
    </location>
</feature>
<sequence length="345" mass="36832">MKVGILINPKHGHTMRAYSELVEIIRRSHTRYRSATTTKQWPGVEQASKLLDWGADLIVILGGDGTLRVSAPVLASANVLVLIIPTGTANVLSRHLGIRSTRQALQLVQKYLDSPFAPRCEVPVNVADCFTEAGPRREHFLSLAGIGGDARAVSGRTRLPTGLGWGILGYAYGAGRALFAPLISAHLTTPQSSGPPRQSSGPPRQSPGGHAAPGAESDSQPNELPLETTTANYVWSVMASKTARPAGPIPVFDRARPTGAKFELLAVELSTTKPGDRLGEWALIGWSCVNRRPAAHAAMHYWQGTEASITLDDPAPVQLDGDLIGDCRRLDLRAGTTALTIITPN</sequence>
<dbReference type="InterPro" id="IPR001206">
    <property type="entry name" value="Diacylglycerol_kinase_cat_dom"/>
</dbReference>
<gene>
    <name evidence="3" type="ORF">CIK79_16310</name>
</gene>
<dbReference type="EMBL" id="NRGX01000001">
    <property type="protein sequence ID" value="PCC19719.1"/>
    <property type="molecule type" value="Genomic_DNA"/>
</dbReference>
<accession>A0A2A3X7R5</accession>
<dbReference type="AlphaFoldDB" id="A0A2A3X7R5"/>
<dbReference type="GO" id="GO:0016301">
    <property type="term" value="F:kinase activity"/>
    <property type="evidence" value="ECO:0007669"/>
    <property type="project" value="InterPro"/>
</dbReference>
<dbReference type="RefSeq" id="WP_009885019.1">
    <property type="nucleotide sequence ID" value="NZ_AAGP01000046.1"/>
</dbReference>